<sequence length="398" mass="46234">MFKPRYPDIRKPEYIGACGIHVRKLASIIAIICIVLTILSIPAAILISPWIQLPIITIFLIAYVLVLLADKMEKPGLLLIFQLIEIIFLFVMIIMPPGTFFSYDDDEYEWRYWGRDNETMTTTTATTIVRQPSHRTIDRPKSVGFKFYSLKIKMFKPRYPDIRKPEYIGACGIHVRKLASIIAIICIVLTILSIPAAILISPWIQLPIIIIFLIAYVLVLLADKMEKPGLLLIFQLIEIIFLFVMIIMPPGTFFSYDDDEYEWRYWGRDNETMTTTTATTIVRQPSHRTIDRPTHVIILLGFLLLLIVCELLGIYFWYIINRARKYMINEVITGHVQRNYTPTDRHITTKHVYNENVYDNRNPADRAYNDHAYTGNIANRNYVTAVEVEPKRIDVIRT</sequence>
<protein>
    <submittedName>
        <fullName evidence="2">Uncharacterized protein</fullName>
    </submittedName>
</protein>
<dbReference type="Proteomes" id="UP000887576">
    <property type="component" value="Unplaced"/>
</dbReference>
<proteinExistence type="predicted"/>
<dbReference type="WBParaSite" id="JU765_v2.g15390.t1">
    <property type="protein sequence ID" value="JU765_v2.g15390.t1"/>
    <property type="gene ID" value="JU765_v2.g15390"/>
</dbReference>
<organism evidence="1 2">
    <name type="scientific">Panagrolaimus sp. JU765</name>
    <dbReference type="NCBI Taxonomy" id="591449"/>
    <lineage>
        <taxon>Eukaryota</taxon>
        <taxon>Metazoa</taxon>
        <taxon>Ecdysozoa</taxon>
        <taxon>Nematoda</taxon>
        <taxon>Chromadorea</taxon>
        <taxon>Rhabditida</taxon>
        <taxon>Tylenchina</taxon>
        <taxon>Panagrolaimomorpha</taxon>
        <taxon>Panagrolaimoidea</taxon>
        <taxon>Panagrolaimidae</taxon>
        <taxon>Panagrolaimus</taxon>
    </lineage>
</organism>
<evidence type="ECO:0000313" key="1">
    <source>
        <dbReference type="Proteomes" id="UP000887576"/>
    </source>
</evidence>
<reference evidence="2" key="1">
    <citation type="submission" date="2022-11" db="UniProtKB">
        <authorList>
            <consortium name="WormBaseParasite"/>
        </authorList>
    </citation>
    <scope>IDENTIFICATION</scope>
</reference>
<name>A0AC34QDM5_9BILA</name>
<accession>A0AC34QDM5</accession>
<evidence type="ECO:0000313" key="2">
    <source>
        <dbReference type="WBParaSite" id="JU765_v2.g15390.t1"/>
    </source>
</evidence>